<keyword evidence="1" id="KW-0378">Hydrolase</keyword>
<reference evidence="1" key="1">
    <citation type="submission" date="2022-11" db="EMBL/GenBank/DDBJ databases">
        <title>Parathalassolutuus dongxingensis gen. nov., sp. nov., a novel member of family Oceanospirillaceae isolated from a coastal shrimp pond in Guangxi, China.</title>
        <authorList>
            <person name="Chen H."/>
        </authorList>
    </citation>
    <scope>NUCLEOTIDE SEQUENCE</scope>
    <source>
        <strain evidence="1">G-43</strain>
    </source>
</reference>
<dbReference type="SUPFAM" id="SSF53474">
    <property type="entry name" value="alpha/beta-Hydrolases"/>
    <property type="match status" value="1"/>
</dbReference>
<name>A0A9X3EBJ4_9GAMM</name>
<dbReference type="InterPro" id="IPR010662">
    <property type="entry name" value="RBBP9/YdeN"/>
</dbReference>
<dbReference type="RefSeq" id="WP_283172792.1">
    <property type="nucleotide sequence ID" value="NZ_JAPNOA010000018.1"/>
</dbReference>
<sequence>MSILIVPGYQGSGAAHWQSWLHQQHTDSRRLTGVDWQRPVLFRWARAIRDELLAAREPVTVVAHSFGCLAAAVAVEQCPQKVAGVVMVAPADPQRFSVWGKRTHWRAFAKGVDQHLPLNGLGVPGVLVGSRNDPWMALDDAAALAERWRLSFYDAGLAGHINADSGYGPWPWITDLLANTDLVTRSRLVDRQQPVRFYS</sequence>
<dbReference type="GO" id="GO:0016787">
    <property type="term" value="F:hydrolase activity"/>
    <property type="evidence" value="ECO:0007669"/>
    <property type="project" value="UniProtKB-KW"/>
</dbReference>
<proteinExistence type="predicted"/>
<organism evidence="1 2">
    <name type="scientific">Parathalassolituus penaei</name>
    <dbReference type="NCBI Taxonomy" id="2997323"/>
    <lineage>
        <taxon>Bacteria</taxon>
        <taxon>Pseudomonadati</taxon>
        <taxon>Pseudomonadota</taxon>
        <taxon>Gammaproteobacteria</taxon>
        <taxon>Oceanospirillales</taxon>
        <taxon>Oceanospirillaceae</taxon>
        <taxon>Parathalassolituus</taxon>
    </lineage>
</organism>
<comment type="caution">
    <text evidence="1">The sequence shown here is derived from an EMBL/GenBank/DDBJ whole genome shotgun (WGS) entry which is preliminary data.</text>
</comment>
<dbReference type="InterPro" id="IPR029058">
    <property type="entry name" value="AB_hydrolase_fold"/>
</dbReference>
<protein>
    <submittedName>
        <fullName evidence="1">Alpha/beta hydrolase</fullName>
    </submittedName>
</protein>
<evidence type="ECO:0000313" key="1">
    <source>
        <dbReference type="EMBL" id="MCY0964577.1"/>
    </source>
</evidence>
<dbReference type="AlphaFoldDB" id="A0A9X3EBJ4"/>
<dbReference type="Gene3D" id="3.40.50.1820">
    <property type="entry name" value="alpha/beta hydrolase"/>
    <property type="match status" value="1"/>
</dbReference>
<accession>A0A9X3EBJ4</accession>
<dbReference type="EMBL" id="JAPNOA010000018">
    <property type="protein sequence ID" value="MCY0964577.1"/>
    <property type="molecule type" value="Genomic_DNA"/>
</dbReference>
<keyword evidence="2" id="KW-1185">Reference proteome</keyword>
<dbReference type="Pfam" id="PF06821">
    <property type="entry name" value="Ser_hydrolase"/>
    <property type="match status" value="1"/>
</dbReference>
<evidence type="ECO:0000313" key="2">
    <source>
        <dbReference type="Proteomes" id="UP001150830"/>
    </source>
</evidence>
<gene>
    <name evidence="1" type="ORF">OUO13_05205</name>
</gene>
<dbReference type="Proteomes" id="UP001150830">
    <property type="component" value="Unassembled WGS sequence"/>
</dbReference>